<dbReference type="InterPro" id="IPR024515">
    <property type="entry name" value="DUF3397"/>
</dbReference>
<gene>
    <name evidence="2" type="ORF">DP120_07080</name>
</gene>
<keyword evidence="3" id="KW-1185">Reference proteome</keyword>
<evidence type="ECO:0000313" key="3">
    <source>
        <dbReference type="Proteomes" id="UP000251002"/>
    </source>
</evidence>
<feature type="transmembrane region" description="Helical" evidence="1">
    <location>
        <begin position="60"/>
        <end position="80"/>
    </location>
</feature>
<protein>
    <submittedName>
        <fullName evidence="2">DUF3397 domain-containing protein</fullName>
    </submittedName>
</protein>
<sequence length="125" mass="14281">MTFLHTIGAIFIFAPFLAFIMFVLLSRKKLKRRSIGFSADLTTFLLFISVPVSVESLWGLEISFAVAVTAILIAIFLLVIEWKKSKEIEVLKYIRKTWRLYFLLLSVSYILIWATGLALTVISFA</sequence>
<dbReference type="AlphaFoldDB" id="A0A365L1W9"/>
<feature type="transmembrane region" description="Helical" evidence="1">
    <location>
        <begin position="6"/>
        <end position="25"/>
    </location>
</feature>
<feature type="transmembrane region" description="Helical" evidence="1">
    <location>
        <begin position="37"/>
        <end position="54"/>
    </location>
</feature>
<feature type="transmembrane region" description="Helical" evidence="1">
    <location>
        <begin position="100"/>
        <end position="124"/>
    </location>
</feature>
<organism evidence="2 3">
    <name type="scientific">Planococcus halotolerans</name>
    <dbReference type="NCBI Taxonomy" id="2233542"/>
    <lineage>
        <taxon>Bacteria</taxon>
        <taxon>Bacillati</taxon>
        <taxon>Bacillota</taxon>
        <taxon>Bacilli</taxon>
        <taxon>Bacillales</taxon>
        <taxon>Caryophanaceae</taxon>
        <taxon>Planococcus</taxon>
    </lineage>
</organism>
<accession>A0A365L1W9</accession>
<reference evidence="2 3" key="1">
    <citation type="submission" date="2018-06" db="EMBL/GenBank/DDBJ databases">
        <title>The draft genome sequences of strains SCU63 and S1.</title>
        <authorList>
            <person name="Gan L."/>
        </authorList>
    </citation>
    <scope>NUCLEOTIDE SEQUENCE [LARGE SCALE GENOMIC DNA]</scope>
    <source>
        <strain evidence="2 3">SCU63</strain>
    </source>
</reference>
<keyword evidence="1" id="KW-0812">Transmembrane</keyword>
<dbReference type="RefSeq" id="WP_112222942.1">
    <property type="nucleotide sequence ID" value="NZ_CP047673.1"/>
</dbReference>
<name>A0A365L1W9_9BACL</name>
<evidence type="ECO:0000256" key="1">
    <source>
        <dbReference type="SAM" id="Phobius"/>
    </source>
</evidence>
<comment type="caution">
    <text evidence="2">The sequence shown here is derived from an EMBL/GenBank/DDBJ whole genome shotgun (WGS) entry which is preliminary data.</text>
</comment>
<dbReference type="Proteomes" id="UP000251002">
    <property type="component" value="Unassembled WGS sequence"/>
</dbReference>
<evidence type="ECO:0000313" key="2">
    <source>
        <dbReference type="EMBL" id="RAZ79367.1"/>
    </source>
</evidence>
<dbReference type="Pfam" id="PF11877">
    <property type="entry name" value="DUF3397"/>
    <property type="match status" value="1"/>
</dbReference>
<proteinExistence type="predicted"/>
<dbReference type="EMBL" id="QLZR01000002">
    <property type="protein sequence ID" value="RAZ79367.1"/>
    <property type="molecule type" value="Genomic_DNA"/>
</dbReference>
<keyword evidence="1" id="KW-1133">Transmembrane helix</keyword>
<keyword evidence="1" id="KW-0472">Membrane</keyword>